<feature type="disulfide bond" evidence="5">
    <location>
        <begin position="48"/>
        <end position="88"/>
    </location>
</feature>
<sequence length="252" mass="25413">MIFALPLAALVASVAAETTNQWATYPSVPKTATINGFADPVFDSLPECAQPCVKESTSSTPCPYWDTGCLCVMQTWSSKVTECYAEKCTGSDAQKAYDASVQICKNAGVWEPYWIVNEAAEAAISSAAAKEPTTSAESTPATSSTEAQQTTEETTTQGEATSATSQQAQETGETTAAQTTAEETTAAESAAESAATSAESAAESAATSAESAAESAASSAESSAAVSSYEGAAQGVFPAAAVGVAAGVAMLL</sequence>
<keyword evidence="5" id="KW-0408">Iron</keyword>
<evidence type="ECO:0000256" key="4">
    <source>
        <dbReference type="ARBA" id="ARBA00023157"/>
    </source>
</evidence>
<dbReference type="VEuPathDB" id="FungiDB:C7M61_002985"/>
<dbReference type="AlphaFoldDB" id="A0A2P7YR38"/>
<evidence type="ECO:0000256" key="2">
    <source>
        <dbReference type="ARBA" id="ARBA00022525"/>
    </source>
</evidence>
<feature type="region of interest" description="Disordered" evidence="6">
    <location>
        <begin position="127"/>
        <end position="216"/>
    </location>
</feature>
<keyword evidence="10" id="KW-1185">Reference proteome</keyword>
<evidence type="ECO:0000313" key="9">
    <source>
        <dbReference type="EMBL" id="PSK38422.1"/>
    </source>
</evidence>
<dbReference type="EMBL" id="PYFQ01000006">
    <property type="protein sequence ID" value="PSK38422.1"/>
    <property type="molecule type" value="Genomic_DNA"/>
</dbReference>
<dbReference type="Proteomes" id="UP000241107">
    <property type="component" value="Unassembled WGS sequence"/>
</dbReference>
<accession>A0A2P7YR38</accession>
<dbReference type="GeneID" id="36566374"/>
<evidence type="ECO:0000256" key="5">
    <source>
        <dbReference type="PROSITE-ProRule" id="PRU01356"/>
    </source>
</evidence>
<evidence type="ECO:0000256" key="7">
    <source>
        <dbReference type="SAM" id="SignalP"/>
    </source>
</evidence>
<keyword evidence="5" id="KW-0479">Metal-binding</keyword>
<name>A0A2P7YR38_9ASCO</name>
<evidence type="ECO:0000256" key="1">
    <source>
        <dbReference type="ARBA" id="ARBA00004613"/>
    </source>
</evidence>
<comment type="subcellular location">
    <subcellularLocation>
        <location evidence="1">Secreted</location>
    </subcellularLocation>
</comment>
<gene>
    <name evidence="9" type="ORF">C7M61_002985</name>
</gene>
<keyword evidence="2" id="KW-0964">Secreted</keyword>
<proteinExistence type="predicted"/>
<feature type="disulfide bond" evidence="5">
    <location>
        <begin position="71"/>
        <end position="104"/>
    </location>
</feature>
<protein>
    <recommendedName>
        <fullName evidence="8">CFEM domain-containing protein</fullName>
    </recommendedName>
</protein>
<feature type="signal peptide" evidence="7">
    <location>
        <begin position="1"/>
        <end position="16"/>
    </location>
</feature>
<dbReference type="Pfam" id="PF05730">
    <property type="entry name" value="CFEM"/>
    <property type="match status" value="1"/>
</dbReference>
<keyword evidence="4 5" id="KW-1015">Disulfide bond</keyword>
<evidence type="ECO:0000256" key="6">
    <source>
        <dbReference type="SAM" id="MobiDB-lite"/>
    </source>
</evidence>
<evidence type="ECO:0000256" key="3">
    <source>
        <dbReference type="ARBA" id="ARBA00022729"/>
    </source>
</evidence>
<dbReference type="RefSeq" id="XP_024713747.1">
    <property type="nucleotide sequence ID" value="XM_024858341.1"/>
</dbReference>
<dbReference type="STRING" id="418784.A0A2P7YR38"/>
<comment type="caution">
    <text evidence="9">The sequence shown here is derived from an EMBL/GenBank/DDBJ whole genome shotgun (WGS) entry which is preliminary data.</text>
</comment>
<feature type="disulfide bond" evidence="5">
    <location>
        <begin position="52"/>
        <end position="83"/>
    </location>
</feature>
<dbReference type="PROSITE" id="PS52012">
    <property type="entry name" value="CFEM"/>
    <property type="match status" value="1"/>
</dbReference>
<feature type="disulfide bond" evidence="5">
    <location>
        <begin position="62"/>
        <end position="69"/>
    </location>
</feature>
<feature type="binding site" description="axial binding residue" evidence="5">
    <location>
        <position position="66"/>
    </location>
    <ligand>
        <name>heme</name>
        <dbReference type="ChEBI" id="CHEBI:30413"/>
    </ligand>
    <ligandPart>
        <name>Fe</name>
        <dbReference type="ChEBI" id="CHEBI:18248"/>
    </ligandPart>
</feature>
<dbReference type="InterPro" id="IPR008427">
    <property type="entry name" value="Extracellular_membr_CFEM_dom"/>
</dbReference>
<keyword evidence="3 7" id="KW-0732">Signal</keyword>
<dbReference type="SMART" id="SM00747">
    <property type="entry name" value="CFEM"/>
    <property type="match status" value="1"/>
</dbReference>
<feature type="chain" id="PRO_5015107446" description="CFEM domain-containing protein" evidence="7">
    <location>
        <begin position="17"/>
        <end position="252"/>
    </location>
</feature>
<reference evidence="9 10" key="1">
    <citation type="submission" date="2018-03" db="EMBL/GenBank/DDBJ databases">
        <title>Candida pseudohaemulonii genome assembly and annotation.</title>
        <authorList>
            <person name="Munoz J.F."/>
            <person name="Gade L.G."/>
            <person name="Chow N.A."/>
            <person name="Litvintseva A.P."/>
            <person name="Loparev V.N."/>
            <person name="Cuomo C.A."/>
        </authorList>
    </citation>
    <scope>NUCLEOTIDE SEQUENCE [LARGE SCALE GENOMIC DNA]</scope>
    <source>
        <strain evidence="9 10">B12108</strain>
    </source>
</reference>
<dbReference type="GO" id="GO:0046872">
    <property type="term" value="F:metal ion binding"/>
    <property type="evidence" value="ECO:0007669"/>
    <property type="project" value="UniProtKB-UniRule"/>
</dbReference>
<dbReference type="OrthoDB" id="2496787at2759"/>
<organism evidence="9 10">
    <name type="scientific">Candidozyma pseudohaemuli</name>
    <dbReference type="NCBI Taxonomy" id="418784"/>
    <lineage>
        <taxon>Eukaryota</taxon>
        <taxon>Fungi</taxon>
        <taxon>Dikarya</taxon>
        <taxon>Ascomycota</taxon>
        <taxon>Saccharomycotina</taxon>
        <taxon>Pichiomycetes</taxon>
        <taxon>Metschnikowiaceae</taxon>
        <taxon>Candidozyma</taxon>
    </lineage>
</organism>
<keyword evidence="5" id="KW-0349">Heme</keyword>
<evidence type="ECO:0000313" key="10">
    <source>
        <dbReference type="Proteomes" id="UP000241107"/>
    </source>
</evidence>
<dbReference type="GO" id="GO:0005576">
    <property type="term" value="C:extracellular region"/>
    <property type="evidence" value="ECO:0007669"/>
    <property type="project" value="UniProtKB-SubCell"/>
</dbReference>
<feature type="domain" description="CFEM" evidence="8">
    <location>
        <begin position="20"/>
        <end position="131"/>
    </location>
</feature>
<evidence type="ECO:0000259" key="8">
    <source>
        <dbReference type="PROSITE" id="PS52012"/>
    </source>
</evidence>